<feature type="compositionally biased region" description="Low complexity" evidence="2">
    <location>
        <begin position="95"/>
        <end position="108"/>
    </location>
</feature>
<feature type="region of interest" description="Disordered" evidence="2">
    <location>
        <begin position="665"/>
        <end position="684"/>
    </location>
</feature>
<evidence type="ECO:0000313" key="3">
    <source>
        <dbReference type="EMBL" id="OCB91407.1"/>
    </source>
</evidence>
<feature type="compositionally biased region" description="Polar residues" evidence="2">
    <location>
        <begin position="561"/>
        <end position="588"/>
    </location>
</feature>
<feature type="region of interest" description="Disordered" evidence="2">
    <location>
        <begin position="70"/>
        <end position="118"/>
    </location>
</feature>
<evidence type="ECO:0000256" key="2">
    <source>
        <dbReference type="SAM" id="MobiDB-lite"/>
    </source>
</evidence>
<accession>A0A9Q5I480</accession>
<evidence type="ECO:0000256" key="1">
    <source>
        <dbReference type="ARBA" id="ARBA00010402"/>
    </source>
</evidence>
<sequence length="684" mass="73107">MGNSASSSRAHQEDTVDYGYLTPQGVYTGTPDWNQQIVAQLIIDRRLAPFYRPLEEYDENWEDEQILAARRQHPGENVATSDSSVRSDGTGATYSNVSRSNSVHSSLHSGRRPGALKEPSRLPEAMAYRGAVECPICFLYYPPNINRSRCCDQAICTECFVQIKRSEPTTTHLVSDPAACPYCVQENFGVTYTPPVWRAGIGADGSAPINVLNSRGSSQQSVEMNRNRRKSFGADSAEVVTIDHIRPDWEAKLAAVRAAVARRANRRIIMRQVGDRLIPVGVTSGRMHPLNGETVIIANGDPGVENSNENEGRSRRSRRRPHQQQPQDINQLLGTVGLGGQDLEEVSSNDMGFINMHNTNVHGSPLQCLFLSLLIQLMVMEAMRLSLLEHEERQRKEAEEKKKKEAELLAKGGKPDDNGHRENEAGPSSSSSVPGLPPIPTTSPIDVSESSSRNLRPVHACPSEGRSISCSPMSSGTPRNLREASSSSRQSDASALNALAATSLRISSAHSGSSGHSRSGSATPSFRAPTPRENVSPSSFSTLSAALAAHGTAAAVLSADNGESSETPPANVPNNSASASRQVPNSQDRPAAPIRPQGEEVSMSVPVIPAQTRIPGAIRRVSSVFTGADEDGGYDALPSEPDSPCNSPLLTATPVSEVVEQTLDVGGTATTGPNADAGARLAAP</sequence>
<dbReference type="GO" id="GO:0005737">
    <property type="term" value="C:cytoplasm"/>
    <property type="evidence" value="ECO:0007669"/>
    <property type="project" value="TreeGrafter"/>
</dbReference>
<feature type="region of interest" description="Disordered" evidence="2">
    <location>
        <begin position="558"/>
        <end position="602"/>
    </location>
</feature>
<dbReference type="CDD" id="cd24139">
    <property type="entry name" value="SIP5-like"/>
    <property type="match status" value="1"/>
</dbReference>
<evidence type="ECO:0000313" key="4">
    <source>
        <dbReference type="Proteomes" id="UP000757232"/>
    </source>
</evidence>
<feature type="compositionally biased region" description="Polar residues" evidence="2">
    <location>
        <begin position="78"/>
        <end position="94"/>
    </location>
</feature>
<feature type="compositionally biased region" description="Basic and acidic residues" evidence="2">
    <location>
        <begin position="396"/>
        <end position="424"/>
    </location>
</feature>
<protein>
    <recommendedName>
        <fullName evidence="5">RING-type domain-containing protein</fullName>
    </recommendedName>
</protein>
<organism evidence="3 4">
    <name type="scientific">Sanghuangporus baumii</name>
    <name type="common">Phellinus baumii</name>
    <dbReference type="NCBI Taxonomy" id="108892"/>
    <lineage>
        <taxon>Eukaryota</taxon>
        <taxon>Fungi</taxon>
        <taxon>Dikarya</taxon>
        <taxon>Basidiomycota</taxon>
        <taxon>Agaricomycotina</taxon>
        <taxon>Agaricomycetes</taxon>
        <taxon>Hymenochaetales</taxon>
        <taxon>Hymenochaetaceae</taxon>
        <taxon>Sanghuangporus</taxon>
    </lineage>
</organism>
<keyword evidence="4" id="KW-1185">Reference proteome</keyword>
<dbReference type="Proteomes" id="UP000757232">
    <property type="component" value="Unassembled WGS sequence"/>
</dbReference>
<evidence type="ECO:0008006" key="5">
    <source>
        <dbReference type="Google" id="ProtNLM"/>
    </source>
</evidence>
<dbReference type="InterPro" id="IPR039301">
    <property type="entry name" value="Sip5/DA2"/>
</dbReference>
<reference evidence="3" key="1">
    <citation type="submission" date="2016-06" db="EMBL/GenBank/DDBJ databases">
        <title>Draft Genome sequence of the fungus Inonotus baumii.</title>
        <authorList>
            <person name="Zhu H."/>
            <person name="Lin W."/>
        </authorList>
    </citation>
    <scope>NUCLEOTIDE SEQUENCE</scope>
    <source>
        <strain evidence="3">821</strain>
    </source>
</reference>
<feature type="compositionally biased region" description="Low complexity" evidence="2">
    <location>
        <begin position="484"/>
        <end position="495"/>
    </location>
</feature>
<name>A0A9Q5I480_SANBA</name>
<dbReference type="EMBL" id="LNZH02000090">
    <property type="protein sequence ID" value="OCB91407.1"/>
    <property type="molecule type" value="Genomic_DNA"/>
</dbReference>
<dbReference type="AlphaFoldDB" id="A0A9Q5I480"/>
<dbReference type="OrthoDB" id="21471at2759"/>
<dbReference type="PANTHER" id="PTHR31315:SF1">
    <property type="entry name" value="PROTEIN SIP5"/>
    <property type="match status" value="1"/>
</dbReference>
<feature type="compositionally biased region" description="Polar residues" evidence="2">
    <location>
        <begin position="466"/>
        <end position="478"/>
    </location>
</feature>
<comment type="similarity">
    <text evidence="1">Belongs to the SIP5 family.</text>
</comment>
<feature type="region of interest" description="Disordered" evidence="2">
    <location>
        <begin position="507"/>
        <end position="539"/>
    </location>
</feature>
<comment type="caution">
    <text evidence="3">The sequence shown here is derived from an EMBL/GenBank/DDBJ whole genome shotgun (WGS) entry which is preliminary data.</text>
</comment>
<dbReference type="PANTHER" id="PTHR31315">
    <property type="entry name" value="PROTEIN SIP5"/>
    <property type="match status" value="1"/>
</dbReference>
<gene>
    <name evidence="3" type="ORF">A7U60_g1361</name>
</gene>
<feature type="region of interest" description="Disordered" evidence="2">
    <location>
        <begin position="296"/>
        <end position="328"/>
    </location>
</feature>
<proteinExistence type="inferred from homology"/>
<feature type="compositionally biased region" description="Polar residues" evidence="2">
    <location>
        <begin position="442"/>
        <end position="454"/>
    </location>
</feature>
<feature type="compositionally biased region" description="Low complexity" evidence="2">
    <location>
        <begin position="507"/>
        <end position="522"/>
    </location>
</feature>
<feature type="region of interest" description="Disordered" evidence="2">
    <location>
        <begin position="396"/>
        <end position="495"/>
    </location>
</feature>